<comment type="similarity">
    <text evidence="7">Belongs to the glycosyltransferase 87 family.</text>
</comment>
<feature type="transmembrane region" description="Helical" evidence="9">
    <location>
        <begin position="160"/>
        <end position="182"/>
    </location>
</feature>
<evidence type="ECO:0000256" key="8">
    <source>
        <dbReference type="SAM" id="MobiDB-lite"/>
    </source>
</evidence>
<name>A0ABP8Y5N7_9MICO</name>
<dbReference type="Proteomes" id="UP001500556">
    <property type="component" value="Unassembled WGS sequence"/>
</dbReference>
<gene>
    <name evidence="10" type="ORF">GCM10025782_17870</name>
</gene>
<dbReference type="InterPro" id="IPR018584">
    <property type="entry name" value="GT87"/>
</dbReference>
<protein>
    <submittedName>
        <fullName evidence="10">Glycosyltransferase 87 family protein</fullName>
    </submittedName>
</protein>
<sequence>MLPGSSLAVVGGPLGRHASARATSWLATVLPLLVASTATVALSVVQRAHCIQQGWNGSDQFWHACFSDLPAQYQLGNLGSGLASYVGGDGARADHPVLTGAVMAWLGGLVPDGSLLDQTRWYFALWALLGAALVVAVVYLTAASRPHHAADAAHVALSPVLLLAAMVSSDLFGVALVSAGLWAWGRRRPVAAGVLLGLAVVARTYPLLILLALVVLAVRTGRLAAVGRTLLAAVGAVAVVLLPFLVGHPSAILRSTQVWWDSAAGLGSVWMLPQLFGHPLPTGPTTLVTVVGLAVAVVAGTLFTLGTDRRPTVAEVALVLVGLSLVAGKSFPVQASLWLVPLVALCGVRWRDHLLWAGAEALHFVAVWLYVGGLSKPDRGLPAGWYAAALVLRVAAVVYLVWRVWHTAARRAPADLPSVDLAPADPAPADLASRDLPSLESRSLGSLRDPADQDPSDPSKTEEWAPAEVDPADGLDGDFAGAPDRLIVRLA</sequence>
<feature type="transmembrane region" description="Helical" evidence="9">
    <location>
        <begin position="353"/>
        <end position="371"/>
    </location>
</feature>
<evidence type="ECO:0000256" key="1">
    <source>
        <dbReference type="ARBA" id="ARBA00004651"/>
    </source>
</evidence>
<comment type="caution">
    <text evidence="10">The sequence shown here is derived from an EMBL/GenBank/DDBJ whole genome shotgun (WGS) entry which is preliminary data.</text>
</comment>
<feature type="region of interest" description="Disordered" evidence="8">
    <location>
        <begin position="431"/>
        <end position="478"/>
    </location>
</feature>
<evidence type="ECO:0000256" key="2">
    <source>
        <dbReference type="ARBA" id="ARBA00022475"/>
    </source>
</evidence>
<evidence type="ECO:0000256" key="9">
    <source>
        <dbReference type="SAM" id="Phobius"/>
    </source>
</evidence>
<keyword evidence="5 9" id="KW-1133">Transmembrane helix</keyword>
<evidence type="ECO:0000256" key="7">
    <source>
        <dbReference type="ARBA" id="ARBA00024033"/>
    </source>
</evidence>
<dbReference type="EMBL" id="BAABLO010000005">
    <property type="protein sequence ID" value="GAA4720790.1"/>
    <property type="molecule type" value="Genomic_DNA"/>
</dbReference>
<evidence type="ECO:0000256" key="4">
    <source>
        <dbReference type="ARBA" id="ARBA00022692"/>
    </source>
</evidence>
<evidence type="ECO:0000313" key="10">
    <source>
        <dbReference type="EMBL" id="GAA4720790.1"/>
    </source>
</evidence>
<feature type="transmembrane region" description="Helical" evidence="9">
    <location>
        <begin position="224"/>
        <end position="246"/>
    </location>
</feature>
<feature type="transmembrane region" description="Helical" evidence="9">
    <location>
        <begin position="25"/>
        <end position="45"/>
    </location>
</feature>
<keyword evidence="11" id="KW-1185">Reference proteome</keyword>
<evidence type="ECO:0000313" key="11">
    <source>
        <dbReference type="Proteomes" id="UP001500556"/>
    </source>
</evidence>
<feature type="transmembrane region" description="Helical" evidence="9">
    <location>
        <begin position="121"/>
        <end position="140"/>
    </location>
</feature>
<evidence type="ECO:0000256" key="3">
    <source>
        <dbReference type="ARBA" id="ARBA00022679"/>
    </source>
</evidence>
<evidence type="ECO:0000256" key="6">
    <source>
        <dbReference type="ARBA" id="ARBA00023136"/>
    </source>
</evidence>
<proteinExistence type="inferred from homology"/>
<feature type="transmembrane region" description="Helical" evidence="9">
    <location>
        <begin position="288"/>
        <end position="306"/>
    </location>
</feature>
<keyword evidence="2" id="KW-1003">Cell membrane</keyword>
<reference evidence="11" key="1">
    <citation type="journal article" date="2019" name="Int. J. Syst. Evol. Microbiol.">
        <title>The Global Catalogue of Microorganisms (GCM) 10K type strain sequencing project: providing services to taxonomists for standard genome sequencing and annotation.</title>
        <authorList>
            <consortium name="The Broad Institute Genomics Platform"/>
            <consortium name="The Broad Institute Genome Sequencing Center for Infectious Disease"/>
            <person name="Wu L."/>
            <person name="Ma J."/>
        </authorList>
    </citation>
    <scope>NUCLEOTIDE SEQUENCE [LARGE SCALE GENOMIC DNA]</scope>
    <source>
        <strain evidence="11">JCM 18961</strain>
    </source>
</reference>
<comment type="subcellular location">
    <subcellularLocation>
        <location evidence="1">Cell membrane</location>
        <topology evidence="1">Multi-pass membrane protein</topology>
    </subcellularLocation>
</comment>
<keyword evidence="3" id="KW-0808">Transferase</keyword>
<keyword evidence="4 9" id="KW-0812">Transmembrane</keyword>
<feature type="transmembrane region" description="Helical" evidence="9">
    <location>
        <begin position="194"/>
        <end position="218"/>
    </location>
</feature>
<accession>A0ABP8Y5N7</accession>
<keyword evidence="6 9" id="KW-0472">Membrane</keyword>
<feature type="transmembrane region" description="Helical" evidence="9">
    <location>
        <begin position="258"/>
        <end position="276"/>
    </location>
</feature>
<feature type="transmembrane region" description="Helical" evidence="9">
    <location>
        <begin position="383"/>
        <end position="402"/>
    </location>
</feature>
<organism evidence="10 11">
    <name type="scientific">Pedococcus ginsenosidimutans</name>
    <dbReference type="NCBI Taxonomy" id="490570"/>
    <lineage>
        <taxon>Bacteria</taxon>
        <taxon>Bacillati</taxon>
        <taxon>Actinomycetota</taxon>
        <taxon>Actinomycetes</taxon>
        <taxon>Micrococcales</taxon>
        <taxon>Intrasporangiaceae</taxon>
        <taxon>Pedococcus</taxon>
    </lineage>
</organism>
<evidence type="ECO:0000256" key="5">
    <source>
        <dbReference type="ARBA" id="ARBA00022989"/>
    </source>
</evidence>
<dbReference type="Pfam" id="PF09594">
    <property type="entry name" value="GT87"/>
    <property type="match status" value="1"/>
</dbReference>